<evidence type="ECO:0000256" key="14">
    <source>
        <dbReference type="ARBA" id="ARBA00023288"/>
    </source>
</evidence>
<feature type="chain" id="PRO_5040958982" evidence="15">
    <location>
        <begin position="21"/>
        <end position="537"/>
    </location>
</feature>
<evidence type="ECO:0000259" key="16">
    <source>
        <dbReference type="Pfam" id="PF02563"/>
    </source>
</evidence>
<evidence type="ECO:0000256" key="11">
    <source>
        <dbReference type="ARBA" id="ARBA00023136"/>
    </source>
</evidence>
<feature type="signal peptide" evidence="15">
    <location>
        <begin position="1"/>
        <end position="20"/>
    </location>
</feature>
<dbReference type="Gene3D" id="3.30.1950.10">
    <property type="entry name" value="wza like domain"/>
    <property type="match status" value="1"/>
</dbReference>
<dbReference type="PANTHER" id="PTHR33619">
    <property type="entry name" value="POLYSACCHARIDE EXPORT PROTEIN GFCE-RELATED"/>
    <property type="match status" value="1"/>
</dbReference>
<evidence type="ECO:0000256" key="6">
    <source>
        <dbReference type="ARBA" id="ARBA00022692"/>
    </source>
</evidence>
<dbReference type="Proteomes" id="UP001150830">
    <property type="component" value="Unassembled WGS sequence"/>
</dbReference>
<evidence type="ECO:0000256" key="4">
    <source>
        <dbReference type="ARBA" id="ARBA00022452"/>
    </source>
</evidence>
<sequence length="537" mass="58858">MQKWVLLALLLVVSIGKAQALDVQPEVPDAKPEVLTDGNLSRVYGGWLFKGGFRDASFTGINPNYRISQGDTLLVQLWGGLDFQQQAVVDAQGNIFIPKVGPVRVLGVENRNLNAVVLKSVERVYKSNVEAYVTLASSQTVKVFLSGLVVKPGLYEGQSADSILRYIDQAGGIREDLGSYRYIEVKRHGETLYRVDLYAFIERGEMPDIQLQDGDVIFVDRKRGDVSVEGEVSFSGKYELKETNTPLKEILAAVVGGERATHVTLVEPNGTRVGARQYAVTEIDGVVVTPGTLIKVTSQLRADSISVEVTGEHESRTEIVLPWGATLKDLLDQVVFTELSDKKAVQLFRQAVAERQKEMLMSSLAALEQSVLTARSGTKDTAELRQVEADTVLRWIDRARQVQPRGQVLLSDGYDPATVVLKQGDKVVIPPKRNLVMIHGEVLFPTAITYTKGETIEGYVEQAGGTNADLEDMNTLVMKPNGMFRSANDKLDSKKMIGPGDEIFVLAKPDLKALQLTKDVSQVIYQIAVSAAVALAI</sequence>
<keyword evidence="13" id="KW-0998">Cell outer membrane</keyword>
<keyword evidence="10" id="KW-0626">Porin</keyword>
<evidence type="ECO:0000256" key="2">
    <source>
        <dbReference type="ARBA" id="ARBA00009450"/>
    </source>
</evidence>
<evidence type="ECO:0000256" key="13">
    <source>
        <dbReference type="ARBA" id="ARBA00023237"/>
    </source>
</evidence>
<dbReference type="InterPro" id="IPR003715">
    <property type="entry name" value="Poly_export_N"/>
</dbReference>
<keyword evidence="4" id="KW-1134">Transmembrane beta strand</keyword>
<gene>
    <name evidence="18" type="ORF">OUO13_16760</name>
</gene>
<dbReference type="GO" id="GO:0046930">
    <property type="term" value="C:pore complex"/>
    <property type="evidence" value="ECO:0007669"/>
    <property type="project" value="UniProtKB-KW"/>
</dbReference>
<keyword evidence="3" id="KW-0813">Transport</keyword>
<keyword evidence="7 15" id="KW-0732">Signal</keyword>
<keyword evidence="5" id="KW-0762">Sugar transport</keyword>
<keyword evidence="9" id="KW-0406">Ion transport</keyword>
<keyword evidence="6" id="KW-0812">Transmembrane</keyword>
<keyword evidence="11" id="KW-0472">Membrane</keyword>
<proteinExistence type="inferred from homology"/>
<dbReference type="Gene3D" id="3.10.560.10">
    <property type="entry name" value="Outer membrane lipoprotein wza domain like"/>
    <property type="match status" value="3"/>
</dbReference>
<evidence type="ECO:0000256" key="9">
    <source>
        <dbReference type="ARBA" id="ARBA00023065"/>
    </source>
</evidence>
<accession>A0A9X3IUC8</accession>
<evidence type="ECO:0000256" key="8">
    <source>
        <dbReference type="ARBA" id="ARBA00023047"/>
    </source>
</evidence>
<evidence type="ECO:0000259" key="17">
    <source>
        <dbReference type="Pfam" id="PF22461"/>
    </source>
</evidence>
<dbReference type="PANTHER" id="PTHR33619:SF3">
    <property type="entry name" value="POLYSACCHARIDE EXPORT PROTEIN GFCE-RELATED"/>
    <property type="match status" value="1"/>
</dbReference>
<keyword evidence="19" id="KW-1185">Reference proteome</keyword>
<dbReference type="Pfam" id="PF22461">
    <property type="entry name" value="SLBB_2"/>
    <property type="match status" value="1"/>
</dbReference>
<dbReference type="GO" id="GO:0015288">
    <property type="term" value="F:porin activity"/>
    <property type="evidence" value="ECO:0007669"/>
    <property type="project" value="UniProtKB-KW"/>
</dbReference>
<keyword evidence="8" id="KW-0625">Polysaccharide transport</keyword>
<name>A0A9X3IUC8_9GAMM</name>
<dbReference type="GO" id="GO:0015159">
    <property type="term" value="F:polysaccharide transmembrane transporter activity"/>
    <property type="evidence" value="ECO:0007669"/>
    <property type="project" value="InterPro"/>
</dbReference>
<evidence type="ECO:0000256" key="3">
    <source>
        <dbReference type="ARBA" id="ARBA00022448"/>
    </source>
</evidence>
<evidence type="ECO:0000256" key="10">
    <source>
        <dbReference type="ARBA" id="ARBA00023114"/>
    </source>
</evidence>
<keyword evidence="12" id="KW-0564">Palmitate</keyword>
<evidence type="ECO:0000313" key="18">
    <source>
        <dbReference type="EMBL" id="MCY0966834.1"/>
    </source>
</evidence>
<dbReference type="AlphaFoldDB" id="A0A9X3IUC8"/>
<feature type="domain" description="Polysaccharide export protein N-terminal" evidence="16">
    <location>
        <begin position="62"/>
        <end position="135"/>
    </location>
</feature>
<dbReference type="EMBL" id="JAPNOA010000056">
    <property type="protein sequence ID" value="MCY0966834.1"/>
    <property type="molecule type" value="Genomic_DNA"/>
</dbReference>
<evidence type="ECO:0000256" key="7">
    <source>
        <dbReference type="ARBA" id="ARBA00022729"/>
    </source>
</evidence>
<evidence type="ECO:0000313" key="19">
    <source>
        <dbReference type="Proteomes" id="UP001150830"/>
    </source>
</evidence>
<comment type="caution">
    <text evidence="18">The sequence shown here is derived from an EMBL/GenBank/DDBJ whole genome shotgun (WGS) entry which is preliminary data.</text>
</comment>
<dbReference type="RefSeq" id="WP_283175029.1">
    <property type="nucleotide sequence ID" value="NZ_JAPNOA010000056.1"/>
</dbReference>
<comment type="subcellular location">
    <subcellularLocation>
        <location evidence="1">Cell outer membrane</location>
        <topology evidence="1">Multi-pass membrane protein</topology>
    </subcellularLocation>
</comment>
<feature type="domain" description="SLBB" evidence="17">
    <location>
        <begin position="142"/>
        <end position="219"/>
    </location>
</feature>
<evidence type="ECO:0000256" key="12">
    <source>
        <dbReference type="ARBA" id="ARBA00023139"/>
    </source>
</evidence>
<protein>
    <submittedName>
        <fullName evidence="18">Polysaccharide export protein</fullName>
    </submittedName>
</protein>
<evidence type="ECO:0000256" key="5">
    <source>
        <dbReference type="ARBA" id="ARBA00022597"/>
    </source>
</evidence>
<evidence type="ECO:0000256" key="15">
    <source>
        <dbReference type="SAM" id="SignalP"/>
    </source>
</evidence>
<reference evidence="18" key="1">
    <citation type="submission" date="2022-11" db="EMBL/GenBank/DDBJ databases">
        <title>Parathalassolutuus dongxingensis gen. nov., sp. nov., a novel member of family Oceanospirillaceae isolated from a coastal shrimp pond in Guangxi, China.</title>
        <authorList>
            <person name="Chen H."/>
        </authorList>
    </citation>
    <scope>NUCLEOTIDE SEQUENCE</scope>
    <source>
        <strain evidence="18">G-43</strain>
    </source>
</reference>
<evidence type="ECO:0000256" key="1">
    <source>
        <dbReference type="ARBA" id="ARBA00004571"/>
    </source>
</evidence>
<dbReference type="InterPro" id="IPR049712">
    <property type="entry name" value="Poly_export"/>
</dbReference>
<comment type="similarity">
    <text evidence="2">Belongs to the BexD/CtrA/VexA family.</text>
</comment>
<dbReference type="InterPro" id="IPR054765">
    <property type="entry name" value="SLBB_dom"/>
</dbReference>
<dbReference type="GO" id="GO:0006811">
    <property type="term" value="P:monoatomic ion transport"/>
    <property type="evidence" value="ECO:0007669"/>
    <property type="project" value="UniProtKB-KW"/>
</dbReference>
<dbReference type="Pfam" id="PF02563">
    <property type="entry name" value="Poly_export"/>
    <property type="match status" value="1"/>
</dbReference>
<keyword evidence="14" id="KW-0449">Lipoprotein</keyword>
<dbReference type="GO" id="GO:0009279">
    <property type="term" value="C:cell outer membrane"/>
    <property type="evidence" value="ECO:0007669"/>
    <property type="project" value="UniProtKB-SubCell"/>
</dbReference>
<organism evidence="18 19">
    <name type="scientific">Parathalassolituus penaei</name>
    <dbReference type="NCBI Taxonomy" id="2997323"/>
    <lineage>
        <taxon>Bacteria</taxon>
        <taxon>Pseudomonadati</taxon>
        <taxon>Pseudomonadota</taxon>
        <taxon>Gammaproteobacteria</taxon>
        <taxon>Oceanospirillales</taxon>
        <taxon>Oceanospirillaceae</taxon>
        <taxon>Parathalassolituus</taxon>
    </lineage>
</organism>